<dbReference type="Proteomes" id="UP001500908">
    <property type="component" value="Unassembled WGS sequence"/>
</dbReference>
<feature type="coiled-coil region" evidence="5">
    <location>
        <begin position="29"/>
        <end position="84"/>
    </location>
</feature>
<evidence type="ECO:0000313" key="8">
    <source>
        <dbReference type="EMBL" id="GAA3736360.1"/>
    </source>
</evidence>
<organism evidence="8 9">
    <name type="scientific">Salinactinospora qingdaonensis</name>
    <dbReference type="NCBI Taxonomy" id="702744"/>
    <lineage>
        <taxon>Bacteria</taxon>
        <taxon>Bacillati</taxon>
        <taxon>Actinomycetota</taxon>
        <taxon>Actinomycetes</taxon>
        <taxon>Streptosporangiales</taxon>
        <taxon>Nocardiopsidaceae</taxon>
        <taxon>Salinactinospora</taxon>
    </lineage>
</organism>
<reference evidence="9" key="1">
    <citation type="journal article" date="2019" name="Int. J. Syst. Evol. Microbiol.">
        <title>The Global Catalogue of Microorganisms (GCM) 10K type strain sequencing project: providing services to taxonomists for standard genome sequencing and annotation.</title>
        <authorList>
            <consortium name="The Broad Institute Genomics Platform"/>
            <consortium name="The Broad Institute Genome Sequencing Center for Infectious Disease"/>
            <person name="Wu L."/>
            <person name="Ma J."/>
        </authorList>
    </citation>
    <scope>NUCLEOTIDE SEQUENCE [LARGE SCALE GENOMIC DNA]</scope>
    <source>
        <strain evidence="9">JCM 17137</strain>
    </source>
</reference>
<protein>
    <submittedName>
        <fullName evidence="8">C40 family peptidase</fullName>
    </submittedName>
</protein>
<dbReference type="PANTHER" id="PTHR47053">
    <property type="entry name" value="MUREIN DD-ENDOPEPTIDASE MEPH-RELATED"/>
    <property type="match status" value="1"/>
</dbReference>
<keyword evidence="3" id="KW-0378">Hydrolase</keyword>
<evidence type="ECO:0000256" key="4">
    <source>
        <dbReference type="ARBA" id="ARBA00022807"/>
    </source>
</evidence>
<keyword evidence="2" id="KW-0645">Protease</keyword>
<evidence type="ECO:0000256" key="3">
    <source>
        <dbReference type="ARBA" id="ARBA00022801"/>
    </source>
</evidence>
<keyword evidence="5" id="KW-0175">Coiled coil</keyword>
<keyword evidence="4" id="KW-0788">Thiol protease</keyword>
<dbReference type="InterPro" id="IPR051202">
    <property type="entry name" value="Peptidase_C40"/>
</dbReference>
<comment type="similarity">
    <text evidence="1">Belongs to the peptidase C40 family.</text>
</comment>
<dbReference type="InterPro" id="IPR000064">
    <property type="entry name" value="NLP_P60_dom"/>
</dbReference>
<dbReference type="SUPFAM" id="SSF54001">
    <property type="entry name" value="Cysteine proteinases"/>
    <property type="match status" value="1"/>
</dbReference>
<feature type="region of interest" description="Disordered" evidence="6">
    <location>
        <begin position="179"/>
        <end position="200"/>
    </location>
</feature>
<evidence type="ECO:0000256" key="6">
    <source>
        <dbReference type="SAM" id="MobiDB-lite"/>
    </source>
</evidence>
<dbReference type="Gene3D" id="3.90.1720.10">
    <property type="entry name" value="endopeptidase domain like (from Nostoc punctiforme)"/>
    <property type="match status" value="1"/>
</dbReference>
<dbReference type="PROSITE" id="PS51935">
    <property type="entry name" value="NLPC_P60"/>
    <property type="match status" value="1"/>
</dbReference>
<proteinExistence type="inferred from homology"/>
<keyword evidence="9" id="KW-1185">Reference proteome</keyword>
<dbReference type="EMBL" id="BAABDD010000005">
    <property type="protein sequence ID" value="GAA3736360.1"/>
    <property type="molecule type" value="Genomic_DNA"/>
</dbReference>
<evidence type="ECO:0000259" key="7">
    <source>
        <dbReference type="PROSITE" id="PS51935"/>
    </source>
</evidence>
<feature type="region of interest" description="Disordered" evidence="6">
    <location>
        <begin position="145"/>
        <end position="165"/>
    </location>
</feature>
<evidence type="ECO:0000256" key="2">
    <source>
        <dbReference type="ARBA" id="ARBA00022670"/>
    </source>
</evidence>
<dbReference type="SUPFAM" id="SSF57997">
    <property type="entry name" value="Tropomyosin"/>
    <property type="match status" value="1"/>
</dbReference>
<dbReference type="Gene3D" id="1.20.5.340">
    <property type="match status" value="1"/>
</dbReference>
<feature type="domain" description="NlpC/P60" evidence="7">
    <location>
        <begin position="205"/>
        <end position="324"/>
    </location>
</feature>
<comment type="caution">
    <text evidence="8">The sequence shown here is derived from an EMBL/GenBank/DDBJ whole genome shotgun (WGS) entry which is preliminary data.</text>
</comment>
<dbReference type="InterPro" id="IPR038765">
    <property type="entry name" value="Papain-like_cys_pep_sf"/>
</dbReference>
<accession>A0ABP7FCW5</accession>
<evidence type="ECO:0000256" key="1">
    <source>
        <dbReference type="ARBA" id="ARBA00007074"/>
    </source>
</evidence>
<gene>
    <name evidence="8" type="ORF">GCM10022402_15660</name>
</gene>
<sequence>MSFIAAGALTLSQGAAHADPSPDEVRDRIEQLEEEFSELSATYNQAEQDHDAAQEKLKELQTDLEEAENDLSELRESVRMLANAAYSGTDYTSPSYLLSSTGPEDALQQAADLGYLSANQERSLEEYADKKDKLAKLKEEAEQTEAKAKEKLEEAKEAKEEGEAKIEEQQELLDELTAEQQAQATAGVSSDSSSAAGAAYTGPASGNARVALDFAYAQLGKPYIWGGTGPNGYDCSGLTQAAWAQAGVSLPRISQDQFYAGQRVTWGNKQPGDLLFFYNSSAPTHVGIYAGNNKMVHASNSSTPISEVTLGSYYQSNFVGAVRP</sequence>
<evidence type="ECO:0000313" key="9">
    <source>
        <dbReference type="Proteomes" id="UP001500908"/>
    </source>
</evidence>
<evidence type="ECO:0000256" key="5">
    <source>
        <dbReference type="SAM" id="Coils"/>
    </source>
</evidence>
<dbReference type="PANTHER" id="PTHR47053:SF1">
    <property type="entry name" value="MUREIN DD-ENDOPEPTIDASE MEPH-RELATED"/>
    <property type="match status" value="1"/>
</dbReference>
<name>A0ABP7FCW5_9ACTN</name>
<dbReference type="Pfam" id="PF00877">
    <property type="entry name" value="NLPC_P60"/>
    <property type="match status" value="1"/>
</dbReference>